<gene>
    <name evidence="1" type="ORF">BOO71_0008659</name>
</gene>
<comment type="caution">
    <text evidence="1">The sequence shown here is derived from an EMBL/GenBank/DDBJ whole genome shotgun (WGS) entry which is preliminary data.</text>
</comment>
<dbReference type="STRING" id="249408.BOO71_0008659"/>
<dbReference type="RefSeq" id="WP_083653460.1">
    <property type="nucleotide sequence ID" value="NZ_MSTI01000097.1"/>
</dbReference>
<keyword evidence="2" id="KW-1185">Reference proteome</keyword>
<dbReference type="Proteomes" id="UP000186607">
    <property type="component" value="Unassembled WGS sequence"/>
</dbReference>
<dbReference type="SUPFAM" id="SSF109604">
    <property type="entry name" value="HD-domain/PDEase-like"/>
    <property type="match status" value="1"/>
</dbReference>
<evidence type="ECO:0000313" key="1">
    <source>
        <dbReference type="EMBL" id="OLV17482.1"/>
    </source>
</evidence>
<proteinExistence type="predicted"/>
<organism evidence="1 2">
    <name type="scientific">Deinococcus marmoris</name>
    <dbReference type="NCBI Taxonomy" id="249408"/>
    <lineage>
        <taxon>Bacteria</taxon>
        <taxon>Thermotogati</taxon>
        <taxon>Deinococcota</taxon>
        <taxon>Deinococci</taxon>
        <taxon>Deinococcales</taxon>
        <taxon>Deinococcaceae</taxon>
        <taxon>Deinococcus</taxon>
    </lineage>
</organism>
<dbReference type="OrthoDB" id="9797344at2"/>
<dbReference type="AlphaFoldDB" id="A0A1U7NX42"/>
<protein>
    <submittedName>
        <fullName evidence="1">Uncharacterized protein</fullName>
    </submittedName>
</protein>
<dbReference type="EMBL" id="MSTI01000097">
    <property type="protein sequence ID" value="OLV17482.1"/>
    <property type="molecule type" value="Genomic_DNA"/>
</dbReference>
<sequence>MKARAVTALSILPEREWMKHVQEFQAPYLSSAIMIGRDFSTPQQHAQAVRDHLRTLCARAEVWTRTQPGNVASILDGGLRNIFHTRPLPPRQTGPVRFSADDLSDPAQREELLAAVMESIQSGEILYDRVEMERKGFNIPEDAPPSVRPVYGYLSEDSDARLLDPRPHLRTLDGYGRVALRLSRELRPFTTVCGFDLSALTIERTGPVAHPVGAAPLTVGDVERLSTPFLAGQSIVSLMQKAERPGSPGYPTPIEWVNEAAWPWAYHADPLGVLCLDDLNWYAEAQIHGPVSAAHVLEIVSAEPLPAEALAAAQRLGVPVRLLTLPESEAGSVRADLVAAFELGALSLHGPMHWQRVEQNAVKLAEASGGDVKVCRWFAVFHDAARVAEDQDKDHGARGAALVMKYRHRLPLNEAQCFLLIEACRGHELGRVSEDPTIGACWDADRLELPRVGIMPRVELMSTEAGKLAAQQLQGRG</sequence>
<evidence type="ECO:0000313" key="2">
    <source>
        <dbReference type="Proteomes" id="UP000186607"/>
    </source>
</evidence>
<reference evidence="1 2" key="1">
    <citation type="submission" date="2017-01" db="EMBL/GenBank/DDBJ databases">
        <title>Genome Analysis of Deinococcus marmoris KOPRI26562.</title>
        <authorList>
            <person name="Kim J.H."/>
            <person name="Oh H.-M."/>
        </authorList>
    </citation>
    <scope>NUCLEOTIDE SEQUENCE [LARGE SCALE GENOMIC DNA]</scope>
    <source>
        <strain evidence="1 2">KOPRI26562</strain>
    </source>
</reference>
<dbReference type="Gene3D" id="1.10.3210.10">
    <property type="entry name" value="Hypothetical protein af1432"/>
    <property type="match status" value="1"/>
</dbReference>
<name>A0A1U7NX42_9DEIO</name>
<accession>A0A1U7NX42</accession>